<dbReference type="RefSeq" id="WP_344717680.1">
    <property type="nucleotide sequence ID" value="NZ_BAAAYG010000002.1"/>
</dbReference>
<comment type="caution">
    <text evidence="4">The sequence shown here is derived from an EMBL/GenBank/DDBJ whole genome shotgun (WGS) entry which is preliminary data.</text>
</comment>
<evidence type="ECO:0000313" key="5">
    <source>
        <dbReference type="Proteomes" id="UP001501736"/>
    </source>
</evidence>
<dbReference type="Proteomes" id="UP001501736">
    <property type="component" value="Unassembled WGS sequence"/>
</dbReference>
<dbReference type="InterPro" id="IPR027372">
    <property type="entry name" value="Phytase-like_dom"/>
</dbReference>
<organism evidence="4 5">
    <name type="scientific">Nesterenkonia halobia</name>
    <dbReference type="NCBI Taxonomy" id="37922"/>
    <lineage>
        <taxon>Bacteria</taxon>
        <taxon>Bacillati</taxon>
        <taxon>Actinomycetota</taxon>
        <taxon>Actinomycetes</taxon>
        <taxon>Micrococcales</taxon>
        <taxon>Micrococcaceae</taxon>
        <taxon>Nesterenkonia</taxon>
    </lineage>
</organism>
<evidence type="ECO:0000256" key="1">
    <source>
        <dbReference type="SAM" id="MobiDB-lite"/>
    </source>
</evidence>
<dbReference type="PROSITE" id="PS51841">
    <property type="entry name" value="LTD"/>
    <property type="match status" value="2"/>
</dbReference>
<gene>
    <name evidence="4" type="ORF">GCM10020260_04380</name>
</gene>
<protein>
    <recommendedName>
        <fullName evidence="3">LTD domain-containing protein</fullName>
    </recommendedName>
</protein>
<sequence length="667" mass="69042">MGHPLRSTAAVLAAVVMTGTSVAAASAQTDAEPTQPADAASSLVFNEIESNGDTTDWAELYNTGEEPIDLSGFHFRDDDDDHDYVLPEGSVVEPGGFFVIDQPLDGEAGFDFGLGDPDAARLFAADGSTLLASTSWQEHAEVTYARCPDGTGELRQTTASTKGESNDCSLPLTINEVSAGEESFVEILNIGSWEADLDGTQLISAAANETADSQDLSGTLAAGERTAVEDLELASAEAVELRQDGSTVLDAADWSAAGSAVAETSSGRCPDGDGPFEQTLKATAGAINSCAGIAPVQDWPGGADVAVADDSELVDEDLSGLFHQAGEAGSSGTLWAVENDAGTLFQLTEDEDGAWRPVEGWAAGRTLGYPDHEGTVDAEGVTMDGDGAIYAASERDNDAGTVSRPSVLRYELGDDDGETLTATDEWNLAEDFEGLGANQGLEGVTWVPDEWLTEAGFVDQSTGATYDPAAYPAHGDGLFLVGVEGTAAVYAYVLGEDGSAERVATIETSLDMVAEVQFDAARDQLWVVCDDACDGRMTTFAVDDSGTFAEQATYRRPAGMENLANEGFAIADAGQCTDGMVPTFYADDSNTDDHSLRTGTFLCPEEDDSDGPDDSDGSGDSGKPESPGRSGEAPGRSGDAPGRSGEAPGHSGEAPGRSGQAPGHASQ</sequence>
<accession>A0ABP6R9Q1</accession>
<evidence type="ECO:0000313" key="4">
    <source>
        <dbReference type="EMBL" id="GAA3280301.1"/>
    </source>
</evidence>
<dbReference type="EMBL" id="BAAAYG010000002">
    <property type="protein sequence ID" value="GAA3280301.1"/>
    <property type="molecule type" value="Genomic_DNA"/>
</dbReference>
<dbReference type="Pfam" id="PF00932">
    <property type="entry name" value="LTD"/>
    <property type="match status" value="1"/>
</dbReference>
<reference evidence="5" key="1">
    <citation type="journal article" date="2019" name="Int. J. Syst. Evol. Microbiol.">
        <title>The Global Catalogue of Microorganisms (GCM) 10K type strain sequencing project: providing services to taxonomists for standard genome sequencing and annotation.</title>
        <authorList>
            <consortium name="The Broad Institute Genomics Platform"/>
            <consortium name="The Broad Institute Genome Sequencing Center for Infectious Disease"/>
            <person name="Wu L."/>
            <person name="Ma J."/>
        </authorList>
    </citation>
    <scope>NUCLEOTIDE SEQUENCE [LARGE SCALE GENOMIC DNA]</scope>
    <source>
        <strain evidence="5">JCM 11483</strain>
    </source>
</reference>
<feature type="chain" id="PRO_5046375482" description="LTD domain-containing protein" evidence="2">
    <location>
        <begin position="24"/>
        <end position="667"/>
    </location>
</feature>
<dbReference type="Gene3D" id="2.60.40.1260">
    <property type="entry name" value="Lamin Tail domain"/>
    <property type="match status" value="1"/>
</dbReference>
<dbReference type="InterPro" id="IPR036415">
    <property type="entry name" value="Lamin_tail_dom_sf"/>
</dbReference>
<evidence type="ECO:0000259" key="3">
    <source>
        <dbReference type="PROSITE" id="PS51841"/>
    </source>
</evidence>
<feature type="region of interest" description="Disordered" evidence="1">
    <location>
        <begin position="587"/>
        <end position="667"/>
    </location>
</feature>
<feature type="domain" description="LTD" evidence="3">
    <location>
        <begin position="33"/>
        <end position="146"/>
    </location>
</feature>
<dbReference type="SUPFAM" id="SSF74853">
    <property type="entry name" value="Lamin A/C globular tail domain"/>
    <property type="match status" value="1"/>
</dbReference>
<dbReference type="InterPro" id="IPR001322">
    <property type="entry name" value="Lamin_tail_dom"/>
</dbReference>
<feature type="compositionally biased region" description="Acidic residues" evidence="1">
    <location>
        <begin position="604"/>
        <end position="617"/>
    </location>
</feature>
<proteinExistence type="predicted"/>
<evidence type="ECO:0000256" key="2">
    <source>
        <dbReference type="SAM" id="SignalP"/>
    </source>
</evidence>
<keyword evidence="2" id="KW-0732">Signal</keyword>
<name>A0ABP6R9Q1_9MICC</name>
<feature type="domain" description="LTD" evidence="3">
    <location>
        <begin position="153"/>
        <end position="288"/>
    </location>
</feature>
<dbReference type="Pfam" id="PF13449">
    <property type="entry name" value="Phytase-like"/>
    <property type="match status" value="1"/>
</dbReference>
<keyword evidence="5" id="KW-1185">Reference proteome</keyword>
<feature type="signal peptide" evidence="2">
    <location>
        <begin position="1"/>
        <end position="23"/>
    </location>
</feature>